<reference evidence="9 10" key="1">
    <citation type="submission" date="2024-06" db="EMBL/GenBank/DDBJ databases">
        <authorList>
            <person name="Kraege A."/>
            <person name="Thomma B."/>
        </authorList>
    </citation>
    <scope>NUCLEOTIDE SEQUENCE [LARGE SCALE GENOMIC DNA]</scope>
</reference>
<accession>A0ABP1GAL2</accession>
<comment type="subcellular location">
    <subcellularLocation>
        <location evidence="8">Mitochondrion</location>
    </subcellularLocation>
</comment>
<evidence type="ECO:0000256" key="5">
    <source>
        <dbReference type="ARBA" id="ARBA00022857"/>
    </source>
</evidence>
<evidence type="ECO:0000256" key="7">
    <source>
        <dbReference type="ARBA" id="ARBA00048933"/>
    </source>
</evidence>
<dbReference type="Gene3D" id="3.40.50.720">
    <property type="entry name" value="NAD(P)-binding Rossmann-like Domain"/>
    <property type="match status" value="1"/>
</dbReference>
<comment type="caution">
    <text evidence="9">The sequence shown here is derived from an EMBL/GenBank/DDBJ whole genome shotgun (WGS) entry which is preliminary data.</text>
</comment>
<dbReference type="PIRSF" id="PIRSF000362">
    <property type="entry name" value="FNR"/>
    <property type="match status" value="1"/>
</dbReference>
<dbReference type="InterPro" id="IPR055275">
    <property type="entry name" value="Ferredox_Rdtase"/>
</dbReference>
<protein>
    <recommendedName>
        <fullName evidence="8">NADPH:adrenodoxin oxidoreductase, mitochondrial</fullName>
        <ecNumber evidence="8">1.18.1.6</ecNumber>
    </recommendedName>
</protein>
<dbReference type="PANTHER" id="PTHR48467">
    <property type="entry name" value="GLUTAMATE SYNTHASE 1 [NADH], CHLOROPLASTIC-LIKE"/>
    <property type="match status" value="1"/>
</dbReference>
<dbReference type="PANTHER" id="PTHR48467:SF1">
    <property type="entry name" value="GLUTAMATE SYNTHASE 1 [NADH], CHLOROPLASTIC-LIKE"/>
    <property type="match status" value="1"/>
</dbReference>
<dbReference type="PRINTS" id="PR00419">
    <property type="entry name" value="ADXRDTASE"/>
</dbReference>
<sequence length="450" mass="48900">MRAIQLLKKFGEQAHVDIIDRLPTPFGLVRSGVAPDHQDTKNVINQFTKLAQDPRLSFLGNVTVGRDISLPALRLHYNGVVLAYGAESNRKLGVPGEDLQNSLSAREFVWWYNGHPDYASLPVDLSKMERVAIIGLGNVALDCARVLLRGEDAMGRTDIARHAQEARKRSAVKRVDIIGRRGAVQAAFTTKELREITKLPGVQVHVSPEAMQLTEADEAEIKASRIKKRVFDILKAASEAPKSEDATRHLHMHFLRTPLELLPRSPGCPAVGGVKLEVNKLQAREDGSQTAIGLGQYESLPADMVLSSIGYRSEAIEGVAFDARRGVVMHREGRVLQASSQDPEPGLYVVGWAKRGPTGIIGTNLVDASETADCIAEDVQHGILPGRLGSGISEELARHKVQVVDFGDWQNINAAEVTAGQQAGKPREKFVEVAAMLEAGRALRQSAPGA</sequence>
<comment type="cofactor">
    <cofactor evidence="1 8">
        <name>FAD</name>
        <dbReference type="ChEBI" id="CHEBI:57692"/>
    </cofactor>
</comment>
<dbReference type="InterPro" id="IPR021163">
    <property type="entry name" value="Ferredox_Rdtase_adrenod"/>
</dbReference>
<name>A0ABP1GAL2_9CHLO</name>
<comment type="similarity">
    <text evidence="2 8">Belongs to the ferredoxin--NADP reductase type 1 family.</text>
</comment>
<evidence type="ECO:0000256" key="8">
    <source>
        <dbReference type="PIRNR" id="PIRNR000362"/>
    </source>
</evidence>
<evidence type="ECO:0000313" key="9">
    <source>
        <dbReference type="EMBL" id="CAL5228332.1"/>
    </source>
</evidence>
<dbReference type="EC" id="1.18.1.6" evidence="8"/>
<gene>
    <name evidence="9" type="primary">g11441</name>
    <name evidence="9" type="ORF">VP750_LOCUS10238</name>
</gene>
<evidence type="ECO:0000256" key="4">
    <source>
        <dbReference type="ARBA" id="ARBA00022827"/>
    </source>
</evidence>
<dbReference type="SUPFAM" id="SSF51905">
    <property type="entry name" value="FAD/NAD(P)-binding domain"/>
    <property type="match status" value="2"/>
</dbReference>
<comment type="catalytic activity">
    <reaction evidence="7 8">
        <text>2 reduced [adrenodoxin] + NADP(+) + H(+) = 2 oxidized [adrenodoxin] + NADPH</text>
        <dbReference type="Rhea" id="RHEA:42312"/>
        <dbReference type="Rhea" id="RHEA-COMP:9998"/>
        <dbReference type="Rhea" id="RHEA-COMP:9999"/>
        <dbReference type="ChEBI" id="CHEBI:15378"/>
        <dbReference type="ChEBI" id="CHEBI:33737"/>
        <dbReference type="ChEBI" id="CHEBI:33738"/>
        <dbReference type="ChEBI" id="CHEBI:57783"/>
        <dbReference type="ChEBI" id="CHEBI:58349"/>
        <dbReference type="EC" id="1.18.1.6"/>
    </reaction>
</comment>
<keyword evidence="4 8" id="KW-0274">FAD</keyword>
<evidence type="ECO:0000256" key="6">
    <source>
        <dbReference type="ARBA" id="ARBA00023002"/>
    </source>
</evidence>
<evidence type="ECO:0000256" key="3">
    <source>
        <dbReference type="ARBA" id="ARBA00022630"/>
    </source>
</evidence>
<keyword evidence="6 8" id="KW-0560">Oxidoreductase</keyword>
<organism evidence="9 10">
    <name type="scientific">Coccomyxa viridis</name>
    <dbReference type="NCBI Taxonomy" id="1274662"/>
    <lineage>
        <taxon>Eukaryota</taxon>
        <taxon>Viridiplantae</taxon>
        <taxon>Chlorophyta</taxon>
        <taxon>core chlorophytes</taxon>
        <taxon>Trebouxiophyceae</taxon>
        <taxon>Trebouxiophyceae incertae sedis</taxon>
        <taxon>Coccomyxaceae</taxon>
        <taxon>Coccomyxa</taxon>
    </lineage>
</organism>
<dbReference type="Proteomes" id="UP001497392">
    <property type="component" value="Unassembled WGS sequence"/>
</dbReference>
<keyword evidence="3 8" id="KW-0285">Flavoprotein</keyword>
<evidence type="ECO:0000256" key="2">
    <source>
        <dbReference type="ARBA" id="ARBA00008312"/>
    </source>
</evidence>
<keyword evidence="10" id="KW-1185">Reference proteome</keyword>
<keyword evidence="8" id="KW-0496">Mitochondrion</keyword>
<evidence type="ECO:0000256" key="1">
    <source>
        <dbReference type="ARBA" id="ARBA00001974"/>
    </source>
</evidence>
<dbReference type="Gene3D" id="3.50.50.60">
    <property type="entry name" value="FAD/NAD(P)-binding domain"/>
    <property type="match status" value="1"/>
</dbReference>
<dbReference type="InterPro" id="IPR036188">
    <property type="entry name" value="FAD/NAD-bd_sf"/>
</dbReference>
<keyword evidence="5 8" id="KW-0521">NADP</keyword>
<dbReference type="EMBL" id="CAXHTA020000018">
    <property type="protein sequence ID" value="CAL5228332.1"/>
    <property type="molecule type" value="Genomic_DNA"/>
</dbReference>
<proteinExistence type="inferred from homology"/>
<evidence type="ECO:0000313" key="10">
    <source>
        <dbReference type="Proteomes" id="UP001497392"/>
    </source>
</evidence>